<sequence>MFYDAMQIALPGFTQSGAKLVLNILDCLPANNQVSIYILDAVFPVRILFSI</sequence>
<dbReference type="AlphaFoldDB" id="A0A183M1X3"/>
<accession>A0A183M1X3</accession>
<evidence type="ECO:0000313" key="2">
    <source>
        <dbReference type="Proteomes" id="UP000277204"/>
    </source>
</evidence>
<dbReference type="EMBL" id="UZAI01005022">
    <property type="protein sequence ID" value="VDO88765.1"/>
    <property type="molecule type" value="Genomic_DNA"/>
</dbReference>
<gene>
    <name evidence="1" type="ORF">SMRZ_LOCUS10050</name>
</gene>
<reference evidence="1 2" key="1">
    <citation type="submission" date="2018-11" db="EMBL/GenBank/DDBJ databases">
        <authorList>
            <consortium name="Pathogen Informatics"/>
        </authorList>
    </citation>
    <scope>NUCLEOTIDE SEQUENCE [LARGE SCALE GENOMIC DNA]</scope>
    <source>
        <strain evidence="1 2">Zambia</strain>
    </source>
</reference>
<organism evidence="1 2">
    <name type="scientific">Schistosoma margrebowiei</name>
    <dbReference type="NCBI Taxonomy" id="48269"/>
    <lineage>
        <taxon>Eukaryota</taxon>
        <taxon>Metazoa</taxon>
        <taxon>Spiralia</taxon>
        <taxon>Lophotrochozoa</taxon>
        <taxon>Platyhelminthes</taxon>
        <taxon>Trematoda</taxon>
        <taxon>Digenea</taxon>
        <taxon>Strigeidida</taxon>
        <taxon>Schistosomatoidea</taxon>
        <taxon>Schistosomatidae</taxon>
        <taxon>Schistosoma</taxon>
    </lineage>
</organism>
<dbReference type="STRING" id="48269.A0A183M1X3"/>
<proteinExistence type="predicted"/>
<keyword evidence="2" id="KW-1185">Reference proteome</keyword>
<protein>
    <submittedName>
        <fullName evidence="1">Uncharacterized protein</fullName>
    </submittedName>
</protein>
<name>A0A183M1X3_9TREM</name>
<dbReference type="Proteomes" id="UP000277204">
    <property type="component" value="Unassembled WGS sequence"/>
</dbReference>
<evidence type="ECO:0000313" key="1">
    <source>
        <dbReference type="EMBL" id="VDO88765.1"/>
    </source>
</evidence>